<protein>
    <submittedName>
        <fullName evidence="1">Uncharacterized protein</fullName>
    </submittedName>
</protein>
<dbReference type="OrthoDB" id="10063988at2759"/>
<sequence>MTTIEAVSEMSAVRRAVWFSAVLFAATPLAYTQVTWTPIYVGGYSEYNCYSLPLQSDDSETERKVIAQTTSGERESVLHDNLYEGLIVSINEPRLAESSQTSTINGASAFCTAIEKRDIKSLISVMTLST</sequence>
<evidence type="ECO:0000313" key="2">
    <source>
        <dbReference type="Proteomes" id="UP000007755"/>
    </source>
</evidence>
<accession>F4X5A4</accession>
<proteinExistence type="predicted"/>
<name>F4X5A4_ACREC</name>
<reference evidence="1" key="1">
    <citation type="submission" date="2011-02" db="EMBL/GenBank/DDBJ databases">
        <title>The genome of the leaf-cutting ant Acromyrmex echinatior suggests key adaptations to social evolution and fungus farming.</title>
        <authorList>
            <person name="Nygaard S."/>
            <person name="Zhang G."/>
        </authorList>
    </citation>
    <scope>NUCLEOTIDE SEQUENCE</scope>
</reference>
<dbReference type="AlphaFoldDB" id="F4X5A4"/>
<keyword evidence="2" id="KW-1185">Reference proteome</keyword>
<dbReference type="Proteomes" id="UP000007755">
    <property type="component" value="Unassembled WGS sequence"/>
</dbReference>
<dbReference type="EMBL" id="GL888703">
    <property type="protein sequence ID" value="EGI58367.1"/>
    <property type="molecule type" value="Genomic_DNA"/>
</dbReference>
<organism evidence="2">
    <name type="scientific">Acromyrmex echinatior</name>
    <name type="common">Panamanian leafcutter ant</name>
    <name type="synonym">Acromyrmex octospinosus echinatior</name>
    <dbReference type="NCBI Taxonomy" id="103372"/>
    <lineage>
        <taxon>Eukaryota</taxon>
        <taxon>Metazoa</taxon>
        <taxon>Ecdysozoa</taxon>
        <taxon>Arthropoda</taxon>
        <taxon>Hexapoda</taxon>
        <taxon>Insecta</taxon>
        <taxon>Pterygota</taxon>
        <taxon>Neoptera</taxon>
        <taxon>Endopterygota</taxon>
        <taxon>Hymenoptera</taxon>
        <taxon>Apocrita</taxon>
        <taxon>Aculeata</taxon>
        <taxon>Formicoidea</taxon>
        <taxon>Formicidae</taxon>
        <taxon>Myrmicinae</taxon>
        <taxon>Acromyrmex</taxon>
    </lineage>
</organism>
<dbReference type="InParanoid" id="F4X5A4"/>
<evidence type="ECO:0000313" key="1">
    <source>
        <dbReference type="EMBL" id="EGI58367.1"/>
    </source>
</evidence>
<gene>
    <name evidence="1" type="ORF">G5I_13532</name>
</gene>